<dbReference type="AlphaFoldDB" id="A0A8D8R5V2"/>
<dbReference type="EMBL" id="HBUF01134632">
    <property type="protein sequence ID" value="CAG6644980.1"/>
    <property type="molecule type" value="Transcribed_RNA"/>
</dbReference>
<organism evidence="1">
    <name type="scientific">Cacopsylla melanoneura</name>
    <dbReference type="NCBI Taxonomy" id="428564"/>
    <lineage>
        <taxon>Eukaryota</taxon>
        <taxon>Metazoa</taxon>
        <taxon>Ecdysozoa</taxon>
        <taxon>Arthropoda</taxon>
        <taxon>Hexapoda</taxon>
        <taxon>Insecta</taxon>
        <taxon>Pterygota</taxon>
        <taxon>Neoptera</taxon>
        <taxon>Paraneoptera</taxon>
        <taxon>Hemiptera</taxon>
        <taxon>Sternorrhyncha</taxon>
        <taxon>Psylloidea</taxon>
        <taxon>Psyllidae</taxon>
        <taxon>Psyllinae</taxon>
        <taxon>Cacopsylla</taxon>
    </lineage>
</organism>
<evidence type="ECO:0000313" key="1">
    <source>
        <dbReference type="EMBL" id="CAG6644980.1"/>
    </source>
</evidence>
<protein>
    <submittedName>
        <fullName evidence="1">Uncharacterized protein</fullName>
    </submittedName>
</protein>
<reference evidence="1" key="1">
    <citation type="submission" date="2021-05" db="EMBL/GenBank/DDBJ databases">
        <authorList>
            <person name="Alioto T."/>
            <person name="Alioto T."/>
            <person name="Gomez Garrido J."/>
        </authorList>
    </citation>
    <scope>NUCLEOTIDE SEQUENCE</scope>
</reference>
<proteinExistence type="predicted"/>
<accession>A0A8D8R5V2</accession>
<sequence>MVIQDREWRAMVEYKYKYLQDRTKYHCLRSEYYLVRGKKSTKRIIKYKLYMGEEFRVYRVTSNLALERTRFLSSLNLANVNTLEYLTRSKIATDHEPRELPFLVS</sequence>
<name>A0A8D8R5V2_9HEMI</name>